<gene>
    <name evidence="1" type="ORF">HJG63_008414</name>
</gene>
<evidence type="ECO:0000313" key="2">
    <source>
        <dbReference type="Proteomes" id="UP000593571"/>
    </source>
</evidence>
<name>A0A7J8DYJ7_ROUAE</name>
<proteinExistence type="predicted"/>
<dbReference type="Proteomes" id="UP000593571">
    <property type="component" value="Unassembled WGS sequence"/>
</dbReference>
<keyword evidence="2" id="KW-1185">Reference proteome</keyword>
<dbReference type="AlphaFoldDB" id="A0A7J8DYJ7"/>
<sequence length="183" mass="20925">MALRIRRILYNAIRYLFCLMRALFPVCFVCAQLCRAQAPSLTSVPRWCPQSLRRPLPVSQRNQLLRWGYRKKGGGASPWVRSQLWECMGGPLWPGQVRTPRPLLFSFEALPPADSSGGGMEADHSQYPFPFSLLFLRKNLLYKKERDGHALPFPRQLSHCMMTPFMTPHLSTCRGSSREVSGK</sequence>
<protein>
    <submittedName>
        <fullName evidence="1">Uncharacterized protein</fullName>
    </submittedName>
</protein>
<accession>A0A7J8DYJ7</accession>
<dbReference type="EMBL" id="JACASE010000011">
    <property type="protein sequence ID" value="KAF6427952.1"/>
    <property type="molecule type" value="Genomic_DNA"/>
</dbReference>
<organism evidence="1 2">
    <name type="scientific">Rousettus aegyptiacus</name>
    <name type="common">Egyptian fruit bat</name>
    <name type="synonym">Pteropus aegyptiacus</name>
    <dbReference type="NCBI Taxonomy" id="9407"/>
    <lineage>
        <taxon>Eukaryota</taxon>
        <taxon>Metazoa</taxon>
        <taxon>Chordata</taxon>
        <taxon>Craniata</taxon>
        <taxon>Vertebrata</taxon>
        <taxon>Euteleostomi</taxon>
        <taxon>Mammalia</taxon>
        <taxon>Eutheria</taxon>
        <taxon>Laurasiatheria</taxon>
        <taxon>Chiroptera</taxon>
        <taxon>Yinpterochiroptera</taxon>
        <taxon>Pteropodoidea</taxon>
        <taxon>Pteropodidae</taxon>
        <taxon>Rousettinae</taxon>
        <taxon>Rousettus</taxon>
    </lineage>
</organism>
<evidence type="ECO:0000313" key="1">
    <source>
        <dbReference type="EMBL" id="KAF6427952.1"/>
    </source>
</evidence>
<comment type="caution">
    <text evidence="1">The sequence shown here is derived from an EMBL/GenBank/DDBJ whole genome shotgun (WGS) entry which is preliminary data.</text>
</comment>
<reference evidence="1 2" key="1">
    <citation type="journal article" date="2020" name="Nature">
        <title>Six reference-quality genomes reveal evolution of bat adaptations.</title>
        <authorList>
            <person name="Jebb D."/>
            <person name="Huang Z."/>
            <person name="Pippel M."/>
            <person name="Hughes G.M."/>
            <person name="Lavrichenko K."/>
            <person name="Devanna P."/>
            <person name="Winkler S."/>
            <person name="Jermiin L.S."/>
            <person name="Skirmuntt E.C."/>
            <person name="Katzourakis A."/>
            <person name="Burkitt-Gray L."/>
            <person name="Ray D.A."/>
            <person name="Sullivan K.A.M."/>
            <person name="Roscito J.G."/>
            <person name="Kirilenko B.M."/>
            <person name="Davalos L.M."/>
            <person name="Corthals A.P."/>
            <person name="Power M.L."/>
            <person name="Jones G."/>
            <person name="Ransome R.D."/>
            <person name="Dechmann D.K.N."/>
            <person name="Locatelli A.G."/>
            <person name="Puechmaille S.J."/>
            <person name="Fedrigo O."/>
            <person name="Jarvis E.D."/>
            <person name="Hiller M."/>
            <person name="Vernes S.C."/>
            <person name="Myers E.W."/>
            <person name="Teeling E.C."/>
        </authorList>
    </citation>
    <scope>NUCLEOTIDE SEQUENCE [LARGE SCALE GENOMIC DNA]</scope>
    <source>
        <strain evidence="1">MRouAeg1</strain>
        <tissue evidence="1">Muscle</tissue>
    </source>
</reference>